<dbReference type="InterPro" id="IPR029050">
    <property type="entry name" value="Immunoprotect_excell_Ig-like"/>
</dbReference>
<keyword evidence="1" id="KW-0732">Signal</keyword>
<comment type="caution">
    <text evidence="4">The sequence shown here is derived from an EMBL/GenBank/DDBJ whole genome shotgun (WGS) entry which is preliminary data.</text>
</comment>
<dbReference type="EMBL" id="LGPB01000123">
    <property type="protein sequence ID" value="KRG11482.1"/>
    <property type="molecule type" value="Genomic_DNA"/>
</dbReference>
<evidence type="ECO:0000256" key="2">
    <source>
        <dbReference type="SAM" id="MobiDB-lite"/>
    </source>
</evidence>
<dbReference type="Pfam" id="PF11611">
    <property type="entry name" value="DUF4352"/>
    <property type="match status" value="1"/>
</dbReference>
<evidence type="ECO:0000313" key="4">
    <source>
        <dbReference type="EMBL" id="KRG11482.1"/>
    </source>
</evidence>
<dbReference type="InterPro" id="IPR029051">
    <property type="entry name" value="DUF4352"/>
</dbReference>
<evidence type="ECO:0000259" key="3">
    <source>
        <dbReference type="Pfam" id="PF11611"/>
    </source>
</evidence>
<dbReference type="Gene3D" id="2.60.40.1240">
    <property type="match status" value="1"/>
</dbReference>
<evidence type="ECO:0000313" key="5">
    <source>
        <dbReference type="Proteomes" id="UP000053881"/>
    </source>
</evidence>
<sequence>MARRPSKVEEPKPGERQSSKENEEGTGLEAFEDKNFEFLTAEDWENINLSKKQFDLFLKDLSEGDENGEMVFNKAEMVNDSTIEIIFNNSDGDALVNTFTAPILDASIRELYKHSAYFKDEEPTIIYSDLTGFEIAKITEQIDLDDIEEGDSGEDLGTFQLGDKIDVAGTIITLKEAKYTDERNEYADEDPKEVLVIDMDIQNATDEEIYFDTYDFEVYDADGTKMSSYPIDSLSDTLQPGKNISGYGAYGVSGKGPYEVYYKDFMTNTKAMWKIEVK</sequence>
<accession>A0A0Q9Y1M6</accession>
<reference evidence="4 5" key="1">
    <citation type="submission" date="2015-06" db="EMBL/GenBank/DDBJ databases">
        <title>Genome sequencing project of Bacillus galactosidilyticus PL133.</title>
        <authorList>
            <person name="Gaiero J."/>
            <person name="Nicol R."/>
            <person name="Habash M."/>
        </authorList>
    </citation>
    <scope>NUCLEOTIDE SEQUENCE [LARGE SCALE GENOMIC DNA]</scope>
    <source>
        <strain evidence="4 5">PL133</strain>
    </source>
</reference>
<protein>
    <recommendedName>
        <fullName evidence="3">DUF4352 domain-containing protein</fullName>
    </recommendedName>
</protein>
<feature type="compositionally biased region" description="Basic and acidic residues" evidence="2">
    <location>
        <begin position="1"/>
        <end position="23"/>
    </location>
</feature>
<dbReference type="PATRIC" id="fig|217031.4.peg.5866"/>
<name>A0A0Q9Y1M6_9BACI</name>
<dbReference type="Proteomes" id="UP000053881">
    <property type="component" value="Unassembled WGS sequence"/>
</dbReference>
<feature type="region of interest" description="Disordered" evidence="2">
    <location>
        <begin position="1"/>
        <end position="28"/>
    </location>
</feature>
<dbReference type="AlphaFoldDB" id="A0A0Q9Y1M6"/>
<proteinExistence type="predicted"/>
<gene>
    <name evidence="4" type="ORF">ACA29_17300</name>
</gene>
<organism evidence="4 5">
    <name type="scientific">Lederbergia galactosidilytica</name>
    <dbReference type="NCBI Taxonomy" id="217031"/>
    <lineage>
        <taxon>Bacteria</taxon>
        <taxon>Bacillati</taxon>
        <taxon>Bacillota</taxon>
        <taxon>Bacilli</taxon>
        <taxon>Bacillales</taxon>
        <taxon>Bacillaceae</taxon>
        <taxon>Lederbergia</taxon>
    </lineage>
</organism>
<evidence type="ECO:0000256" key="1">
    <source>
        <dbReference type="ARBA" id="ARBA00022729"/>
    </source>
</evidence>
<feature type="domain" description="DUF4352" evidence="3">
    <location>
        <begin position="160"/>
        <end position="267"/>
    </location>
</feature>